<dbReference type="Proteomes" id="UP000269945">
    <property type="component" value="Unassembled WGS sequence"/>
</dbReference>
<feature type="region of interest" description="Disordered" evidence="1">
    <location>
        <begin position="16"/>
        <end position="41"/>
    </location>
</feature>
<dbReference type="AlphaFoldDB" id="A0A9X9LQ58"/>
<evidence type="ECO:0000256" key="1">
    <source>
        <dbReference type="SAM" id="MobiDB-lite"/>
    </source>
</evidence>
<comment type="caution">
    <text evidence="2">The sequence shown here is derived from an EMBL/GenBank/DDBJ whole genome shotgun (WGS) entry which is preliminary data.</text>
</comment>
<keyword evidence="3" id="KW-1185">Reference proteome</keyword>
<sequence>MARRMGLRPKLPSNLSSCCLEGMDRPPDDSASPFQPSPTRSTLLHFLGTAVTRDLPTQSHQARRPQACASPPGPQAFLRAFGFLRCSRLLLPSHPQHPIPKSQSLGPLAWELSDQQDLGPPLAHSTRQGGQATGDGQREFSTNLFFFRLRSFDSPAPQKSCHLPPPPPPAPPPPLLLAITHGDLTTSAPLALHSCGPWVIG</sequence>
<dbReference type="EMBL" id="CYRY02010804">
    <property type="protein sequence ID" value="VCW78830.1"/>
    <property type="molecule type" value="Genomic_DNA"/>
</dbReference>
<feature type="region of interest" description="Disordered" evidence="1">
    <location>
        <begin position="115"/>
        <end position="137"/>
    </location>
</feature>
<reference evidence="2 3" key="1">
    <citation type="submission" date="2018-10" db="EMBL/GenBank/DDBJ databases">
        <authorList>
            <person name="Ekblom R."/>
            <person name="Jareborg N."/>
        </authorList>
    </citation>
    <scope>NUCLEOTIDE SEQUENCE [LARGE SCALE GENOMIC DNA]</scope>
    <source>
        <tissue evidence="2">Muscle</tissue>
    </source>
</reference>
<accession>A0A9X9LQ58</accession>
<evidence type="ECO:0000313" key="2">
    <source>
        <dbReference type="EMBL" id="VCW78830.1"/>
    </source>
</evidence>
<protein>
    <submittedName>
        <fullName evidence="2">Uncharacterized protein</fullName>
    </submittedName>
</protein>
<proteinExistence type="predicted"/>
<feature type="compositionally biased region" description="Polar residues" evidence="1">
    <location>
        <begin position="32"/>
        <end position="41"/>
    </location>
</feature>
<name>A0A9X9LQ58_GULGU</name>
<evidence type="ECO:0000313" key="3">
    <source>
        <dbReference type="Proteomes" id="UP000269945"/>
    </source>
</evidence>
<gene>
    <name evidence="2" type="ORF">BN2614_LOCUS1</name>
</gene>
<organism evidence="2 3">
    <name type="scientific">Gulo gulo</name>
    <name type="common">Wolverine</name>
    <name type="synonym">Gluton</name>
    <dbReference type="NCBI Taxonomy" id="48420"/>
    <lineage>
        <taxon>Eukaryota</taxon>
        <taxon>Metazoa</taxon>
        <taxon>Chordata</taxon>
        <taxon>Craniata</taxon>
        <taxon>Vertebrata</taxon>
        <taxon>Euteleostomi</taxon>
        <taxon>Mammalia</taxon>
        <taxon>Eutheria</taxon>
        <taxon>Laurasiatheria</taxon>
        <taxon>Carnivora</taxon>
        <taxon>Caniformia</taxon>
        <taxon>Musteloidea</taxon>
        <taxon>Mustelidae</taxon>
        <taxon>Guloninae</taxon>
        <taxon>Gulo</taxon>
    </lineage>
</organism>